<keyword evidence="5" id="KW-1185">Reference proteome</keyword>
<dbReference type="Proteomes" id="UP000326837">
    <property type="component" value="Chromosome"/>
</dbReference>
<dbReference type="Pfam" id="PF00202">
    <property type="entry name" value="Aminotran_3"/>
    <property type="match status" value="1"/>
</dbReference>
<protein>
    <submittedName>
        <fullName evidence="4">Aminotransferase</fullName>
    </submittedName>
</protein>
<evidence type="ECO:0000313" key="5">
    <source>
        <dbReference type="Proteomes" id="UP000326837"/>
    </source>
</evidence>
<keyword evidence="4" id="KW-0032">Aminotransferase</keyword>
<dbReference type="PANTHER" id="PTHR43713:SF3">
    <property type="entry name" value="GLUTAMATE-1-SEMIALDEHYDE 2,1-AMINOMUTASE 1, CHLOROPLASTIC-RELATED"/>
    <property type="match status" value="1"/>
</dbReference>
<dbReference type="InterPro" id="IPR015421">
    <property type="entry name" value="PyrdxlP-dep_Trfase_major"/>
</dbReference>
<keyword evidence="4" id="KW-0808">Transferase</keyword>
<dbReference type="InterPro" id="IPR015424">
    <property type="entry name" value="PyrdxlP-dep_Trfase"/>
</dbReference>
<sequence length="444" mass="47386">MSEISTRLSQKLYARAKRLIPGGTQLLSKRPEMFAPDRWPAYYQSAKGCEIVDLDGNRFLDMSLMGIGSCLLGYADPTVTEAVQRRVADGAMSTLNAPEEVELAERLTALHPWAEQARFLRTGGEAMAAAVRIARSSTRREVVAICGYHGWHDWYLAANRTTDAASDALGGHLLSGLSPDGVPVQLAGTTAAFAYNDLEALQAIAKQANGRLAAVVMEPMRSTPPQPGFLEGVRELCDRSGALLVIDEITAGFRFANGGLHLKLGLQPDIAVFAKALGNGHPIAAIIGRATAMSAAQDSFISSTYWTEGVGPTAAVATLQRFSQIDVPEHVSAIGLEFQEGLRQLAVAHDVPLKTSGPPALTSIAFNAADAPALATLFTVRMLERGILCGSGFYPSVAHTLEHVETYLSATDATLPEIKQAINRGDAEVRIDGKVKHIGFARLA</sequence>
<dbReference type="KEGG" id="lpav:PLANPX_3227"/>
<dbReference type="Gene3D" id="3.90.1150.10">
    <property type="entry name" value="Aspartate Aminotransferase, domain 1"/>
    <property type="match status" value="1"/>
</dbReference>
<name>A0A5K7XB74_9BACT</name>
<comment type="similarity">
    <text evidence="3">Belongs to the class-III pyridoxal-phosphate-dependent aminotransferase family.</text>
</comment>
<gene>
    <name evidence="4" type="ORF">PLANPX_3227</name>
</gene>
<dbReference type="InterPro" id="IPR015422">
    <property type="entry name" value="PyrdxlP-dep_Trfase_small"/>
</dbReference>
<dbReference type="SUPFAM" id="SSF53383">
    <property type="entry name" value="PLP-dependent transferases"/>
    <property type="match status" value="1"/>
</dbReference>
<dbReference type="PANTHER" id="PTHR43713">
    <property type="entry name" value="GLUTAMATE-1-SEMIALDEHYDE 2,1-AMINOMUTASE"/>
    <property type="match status" value="1"/>
</dbReference>
<dbReference type="InterPro" id="IPR005814">
    <property type="entry name" value="Aminotrans_3"/>
</dbReference>
<accession>A0A5K7XB74</accession>
<dbReference type="InterPro" id="IPR049704">
    <property type="entry name" value="Aminotrans_3_PPA_site"/>
</dbReference>
<keyword evidence="2 3" id="KW-0663">Pyridoxal phosphate</keyword>
<dbReference type="Gene3D" id="3.40.640.10">
    <property type="entry name" value="Type I PLP-dependent aspartate aminotransferase-like (Major domain)"/>
    <property type="match status" value="1"/>
</dbReference>
<dbReference type="AlphaFoldDB" id="A0A5K7XB74"/>
<evidence type="ECO:0000256" key="2">
    <source>
        <dbReference type="ARBA" id="ARBA00022898"/>
    </source>
</evidence>
<comment type="cofactor">
    <cofactor evidence="1">
        <name>pyridoxal 5'-phosphate</name>
        <dbReference type="ChEBI" id="CHEBI:597326"/>
    </cofactor>
</comment>
<organism evidence="4 5">
    <name type="scientific">Lacipirellula parvula</name>
    <dbReference type="NCBI Taxonomy" id="2650471"/>
    <lineage>
        <taxon>Bacteria</taxon>
        <taxon>Pseudomonadati</taxon>
        <taxon>Planctomycetota</taxon>
        <taxon>Planctomycetia</taxon>
        <taxon>Pirellulales</taxon>
        <taxon>Lacipirellulaceae</taxon>
        <taxon>Lacipirellula</taxon>
    </lineage>
</organism>
<dbReference type="GO" id="GO:0008483">
    <property type="term" value="F:transaminase activity"/>
    <property type="evidence" value="ECO:0007669"/>
    <property type="project" value="UniProtKB-KW"/>
</dbReference>
<proteinExistence type="inferred from homology"/>
<dbReference type="GO" id="GO:0030170">
    <property type="term" value="F:pyridoxal phosphate binding"/>
    <property type="evidence" value="ECO:0007669"/>
    <property type="project" value="InterPro"/>
</dbReference>
<dbReference type="PROSITE" id="PS00600">
    <property type="entry name" value="AA_TRANSFER_CLASS_3"/>
    <property type="match status" value="1"/>
</dbReference>
<evidence type="ECO:0000256" key="1">
    <source>
        <dbReference type="ARBA" id="ARBA00001933"/>
    </source>
</evidence>
<dbReference type="RefSeq" id="WP_152099353.1">
    <property type="nucleotide sequence ID" value="NZ_AP021861.1"/>
</dbReference>
<evidence type="ECO:0000313" key="4">
    <source>
        <dbReference type="EMBL" id="BBO33615.1"/>
    </source>
</evidence>
<evidence type="ECO:0000256" key="3">
    <source>
        <dbReference type="RuleBase" id="RU003560"/>
    </source>
</evidence>
<reference evidence="5" key="1">
    <citation type="submission" date="2019-10" db="EMBL/GenBank/DDBJ databases">
        <title>Lacipirellula parvula gen. nov., sp. nov., representing a lineage of planctomycetes widespread in freshwater anoxic habitats, and description of the family Lacipirellulaceae.</title>
        <authorList>
            <person name="Dedysh S.N."/>
            <person name="Kulichevskaya I.S."/>
            <person name="Beletsky A.V."/>
            <person name="Rakitin A.L."/>
            <person name="Mardanov A.V."/>
            <person name="Ivanova A.A."/>
            <person name="Saltykova V.X."/>
            <person name="Rijpstra W.I.C."/>
            <person name="Sinninghe Damste J.S."/>
            <person name="Ravin N.V."/>
        </authorList>
    </citation>
    <scope>NUCLEOTIDE SEQUENCE [LARGE SCALE GENOMIC DNA]</scope>
    <source>
        <strain evidence="5">PX69</strain>
    </source>
</reference>
<dbReference type="EMBL" id="AP021861">
    <property type="protein sequence ID" value="BBO33615.1"/>
    <property type="molecule type" value="Genomic_DNA"/>
</dbReference>